<feature type="transmembrane region" description="Helical" evidence="1">
    <location>
        <begin position="58"/>
        <end position="85"/>
    </location>
</feature>
<keyword evidence="3" id="KW-1185">Reference proteome</keyword>
<dbReference type="RefSeq" id="WP_159459362.1">
    <property type="nucleotide sequence ID" value="NZ_FCNV02000003.1"/>
</dbReference>
<evidence type="ECO:0000313" key="2">
    <source>
        <dbReference type="EMBL" id="SAL29520.1"/>
    </source>
</evidence>
<accession>A0A658QWS0</accession>
<name>A0A658QWS0_9BURK</name>
<dbReference type="Proteomes" id="UP000198263">
    <property type="component" value="Unassembled WGS sequence"/>
</dbReference>
<proteinExistence type="predicted"/>
<gene>
    <name evidence="2" type="ORF">AWB72_02480</name>
</gene>
<dbReference type="AlphaFoldDB" id="A0A658QWS0"/>
<comment type="caution">
    <text evidence="2">The sequence shown here is derived from an EMBL/GenBank/DDBJ whole genome shotgun (WGS) entry which is preliminary data.</text>
</comment>
<keyword evidence="1" id="KW-0472">Membrane</keyword>
<keyword evidence="1" id="KW-0812">Transmembrane</keyword>
<evidence type="ECO:0000313" key="3">
    <source>
        <dbReference type="Proteomes" id="UP000198263"/>
    </source>
</evidence>
<sequence>MDAMAGIYGSERCNAAGARRAGRRTEHEDTPPFGLVMLVFLAATAGGVWVSSTFDNMAFGWMACVGILAALGAAIDRFFCGAAALERRLNARSRARHQALHKSALKHGLRPQWLGWQNATTREWTSMSAYRRHPR</sequence>
<evidence type="ECO:0000256" key="1">
    <source>
        <dbReference type="SAM" id="Phobius"/>
    </source>
</evidence>
<reference evidence="2 3" key="1">
    <citation type="submission" date="2016-01" db="EMBL/GenBank/DDBJ databases">
        <authorList>
            <person name="Peeters C."/>
        </authorList>
    </citation>
    <scope>NUCLEOTIDE SEQUENCE [LARGE SCALE GENOMIC DNA]</scope>
    <source>
        <strain evidence="2">LMG 29315</strain>
    </source>
</reference>
<protein>
    <submittedName>
        <fullName evidence="2">Uncharacterized protein</fullName>
    </submittedName>
</protein>
<dbReference type="OrthoDB" id="9912099at2"/>
<keyword evidence="1" id="KW-1133">Transmembrane helix</keyword>
<dbReference type="EMBL" id="FCNV02000003">
    <property type="protein sequence ID" value="SAL29520.1"/>
    <property type="molecule type" value="Genomic_DNA"/>
</dbReference>
<organism evidence="2 3">
    <name type="scientific">Caballeronia concitans</name>
    <dbReference type="NCBI Taxonomy" id="1777133"/>
    <lineage>
        <taxon>Bacteria</taxon>
        <taxon>Pseudomonadati</taxon>
        <taxon>Pseudomonadota</taxon>
        <taxon>Betaproteobacteria</taxon>
        <taxon>Burkholderiales</taxon>
        <taxon>Burkholderiaceae</taxon>
        <taxon>Caballeronia</taxon>
    </lineage>
</organism>
<feature type="transmembrane region" description="Helical" evidence="1">
    <location>
        <begin position="33"/>
        <end position="52"/>
    </location>
</feature>